<reference evidence="2" key="1">
    <citation type="journal article" date="2019" name="Sci. Rep.">
        <title>Draft genome of Tanacetum cinerariifolium, the natural source of mosquito coil.</title>
        <authorList>
            <person name="Yamashiro T."/>
            <person name="Shiraishi A."/>
            <person name="Satake H."/>
            <person name="Nakayama K."/>
        </authorList>
    </citation>
    <scope>NUCLEOTIDE SEQUENCE</scope>
</reference>
<protein>
    <submittedName>
        <fullName evidence="2">Uncharacterized protein</fullName>
    </submittedName>
</protein>
<gene>
    <name evidence="2" type="ORF">Tci_908311</name>
</gene>
<dbReference type="AlphaFoldDB" id="A0A699VL64"/>
<proteinExistence type="predicted"/>
<evidence type="ECO:0000313" key="2">
    <source>
        <dbReference type="EMBL" id="GFD36342.1"/>
    </source>
</evidence>
<feature type="region of interest" description="Disordered" evidence="1">
    <location>
        <begin position="1"/>
        <end position="28"/>
    </location>
</feature>
<feature type="non-terminal residue" evidence="2">
    <location>
        <position position="99"/>
    </location>
</feature>
<dbReference type="EMBL" id="BKCJ011470451">
    <property type="protein sequence ID" value="GFD36342.1"/>
    <property type="molecule type" value="Genomic_DNA"/>
</dbReference>
<accession>A0A699VL64</accession>
<name>A0A699VL64_TANCI</name>
<sequence length="99" mass="11388">MKKEDEEIIKSINETPGQKAAKRRKLSKEAQEADDLRKRLEIVQDEDDDVFVEATLLAQKTMFEEPDGQDAIWRNQKSVHGLALVKRWKLLTSCGVHVI</sequence>
<evidence type="ECO:0000256" key="1">
    <source>
        <dbReference type="SAM" id="MobiDB-lite"/>
    </source>
</evidence>
<comment type="caution">
    <text evidence="2">The sequence shown here is derived from an EMBL/GenBank/DDBJ whole genome shotgun (WGS) entry which is preliminary data.</text>
</comment>
<organism evidence="2">
    <name type="scientific">Tanacetum cinerariifolium</name>
    <name type="common">Dalmatian daisy</name>
    <name type="synonym">Chrysanthemum cinerariifolium</name>
    <dbReference type="NCBI Taxonomy" id="118510"/>
    <lineage>
        <taxon>Eukaryota</taxon>
        <taxon>Viridiplantae</taxon>
        <taxon>Streptophyta</taxon>
        <taxon>Embryophyta</taxon>
        <taxon>Tracheophyta</taxon>
        <taxon>Spermatophyta</taxon>
        <taxon>Magnoliopsida</taxon>
        <taxon>eudicotyledons</taxon>
        <taxon>Gunneridae</taxon>
        <taxon>Pentapetalae</taxon>
        <taxon>asterids</taxon>
        <taxon>campanulids</taxon>
        <taxon>Asterales</taxon>
        <taxon>Asteraceae</taxon>
        <taxon>Asteroideae</taxon>
        <taxon>Anthemideae</taxon>
        <taxon>Anthemidinae</taxon>
        <taxon>Tanacetum</taxon>
    </lineage>
</organism>